<dbReference type="Proteomes" id="UP000598271">
    <property type="component" value="Unassembled WGS sequence"/>
</dbReference>
<dbReference type="Gene3D" id="2.60.40.10">
    <property type="entry name" value="Immunoglobulins"/>
    <property type="match status" value="2"/>
</dbReference>
<dbReference type="InterPro" id="IPR013783">
    <property type="entry name" value="Ig-like_fold"/>
</dbReference>
<comment type="caution">
    <text evidence="1">The sequence shown here is derived from an EMBL/GenBank/DDBJ whole genome shotgun (WGS) entry which is preliminary data.</text>
</comment>
<name>A0A8J3GC63_9BACT</name>
<accession>A0A8J3GC63</accession>
<dbReference type="AlphaFoldDB" id="A0A8J3GC63"/>
<dbReference type="InterPro" id="IPR026341">
    <property type="entry name" value="T9SS_type_B"/>
</dbReference>
<reference evidence="1 2" key="1">
    <citation type="journal article" date="2014" name="Int. J. Syst. Evol. Microbiol.">
        <title>Complete genome sequence of Corynebacterium casei LMG S-19264T (=DSM 44701T), isolated from a smear-ripened cheese.</title>
        <authorList>
            <consortium name="US DOE Joint Genome Institute (JGI-PGF)"/>
            <person name="Walter F."/>
            <person name="Albersmeier A."/>
            <person name="Kalinowski J."/>
            <person name="Ruckert C."/>
        </authorList>
    </citation>
    <scope>NUCLEOTIDE SEQUENCE [LARGE SCALE GENOMIC DNA]</scope>
    <source>
        <strain evidence="1 2">KCTC 12866</strain>
    </source>
</reference>
<evidence type="ECO:0000313" key="2">
    <source>
        <dbReference type="Proteomes" id="UP000598271"/>
    </source>
</evidence>
<keyword evidence="2" id="KW-1185">Reference proteome</keyword>
<evidence type="ECO:0008006" key="3">
    <source>
        <dbReference type="Google" id="ProtNLM"/>
    </source>
</evidence>
<dbReference type="NCBIfam" id="TIGR04131">
    <property type="entry name" value="Bac_Flav_CTERM"/>
    <property type="match status" value="1"/>
</dbReference>
<proteinExistence type="predicted"/>
<organism evidence="1 2">
    <name type="scientific">Persicitalea jodogahamensis</name>
    <dbReference type="NCBI Taxonomy" id="402147"/>
    <lineage>
        <taxon>Bacteria</taxon>
        <taxon>Pseudomonadati</taxon>
        <taxon>Bacteroidota</taxon>
        <taxon>Cytophagia</taxon>
        <taxon>Cytophagales</taxon>
        <taxon>Spirosomataceae</taxon>
        <taxon>Persicitalea</taxon>
    </lineage>
</organism>
<sequence>MSANARHIVGGEIRMEATATANRYTMTLVQFWDENTLTNGNTDQSAELLFYRKRDNRLVFKSNLPFVSRRNVSYQNQACAAYRSLKTIEGTYKSTVTLPPSDFDDPQGYYIVWERCCRNDDINNIDAPGSNGMVFYLEFPPLTTQNSSPVFSFPNGDYICKDQTFSMNMSARDADDDELRYSLVTPMRGNTGRTNPIGNDSPKSGYALVNWSAGISDQNMIPGSPSLKINERNGNLTVVADQLGLYVFTIQVEEYRNGVKIGLVRRDFQLLVIECSKNTPPEPFVYHEKVKANILEFCEERPIVLDTETAPNWSYQWQLNGQNIPGETSPSITARDTGSYAVVKSFKDQCSRDTASQLVKLVQGTPPPAIISRATDTICAGKELSLLANEGNTYSYEWTKGFEKLSENGKTLKVSEQAWYHLLVRDEKNGCTARDSARVSVEEISVSLPARASLLRGSSLPLRPKVESTNGPVSYSWFPPEGLSSTTDSVPTVTPDDNRAYVLQVTSPIGCIASDTINLFVIDRLFIPDAFSPNGDGINDLFVIRNGDDQIEDIRIFNRWGSVVYQNQHYESPWDGRYRESFVPAGSYIYQIKTPFLMYEGVITVIY</sequence>
<protein>
    <recommendedName>
        <fullName evidence="3">Gliding motility-associated C-terminal domain-containing protein</fullName>
    </recommendedName>
</protein>
<dbReference type="EMBL" id="BMXF01000004">
    <property type="protein sequence ID" value="GHB82253.1"/>
    <property type="molecule type" value="Genomic_DNA"/>
</dbReference>
<evidence type="ECO:0000313" key="1">
    <source>
        <dbReference type="EMBL" id="GHB82253.1"/>
    </source>
</evidence>
<dbReference type="Pfam" id="PF13585">
    <property type="entry name" value="CHU_C"/>
    <property type="match status" value="1"/>
</dbReference>
<gene>
    <name evidence="1" type="ORF">GCM10007390_41710</name>
</gene>